<sequence length="158" mass="17572">MALEKILDLNIKPVHYTVENACVICVDCNLDRDSDAEGENAIREIRSMLGGGSIDFIKIPGGLKSLTRPLGVEALDVFVEYIRVVLGHQPKVFNLFLHEDCAAYGADFPADTESELTKAKIVLLEILEKLGYEADVRTYLIKWDGIYKLEEDALENAA</sequence>
<reference evidence="1 2" key="1">
    <citation type="journal article" date="2016" name="Nat. Commun.">
        <title>Thousands of microbial genomes shed light on interconnected biogeochemical processes in an aquifer system.</title>
        <authorList>
            <person name="Anantharaman K."/>
            <person name="Brown C.T."/>
            <person name="Hug L.A."/>
            <person name="Sharon I."/>
            <person name="Castelle C.J."/>
            <person name="Probst A.J."/>
            <person name="Thomas B.C."/>
            <person name="Singh A."/>
            <person name="Wilkins M.J."/>
            <person name="Karaoz U."/>
            <person name="Brodie E.L."/>
            <person name="Williams K.H."/>
            <person name="Hubbard S.S."/>
            <person name="Banfield J.F."/>
        </authorList>
    </citation>
    <scope>NUCLEOTIDE SEQUENCE [LARGE SCALE GENOMIC DNA]</scope>
</reference>
<proteinExistence type="predicted"/>
<comment type="caution">
    <text evidence="1">The sequence shown here is derived from an EMBL/GenBank/DDBJ whole genome shotgun (WGS) entry which is preliminary data.</text>
</comment>
<dbReference type="AlphaFoldDB" id="A0A1F5VPF0"/>
<evidence type="ECO:0000313" key="1">
    <source>
        <dbReference type="EMBL" id="OGF65227.1"/>
    </source>
</evidence>
<organism evidence="1 2">
    <name type="scientific">Candidatus Giovannonibacteria bacterium RIFCSPHIGHO2_02_42_15</name>
    <dbReference type="NCBI Taxonomy" id="1798329"/>
    <lineage>
        <taxon>Bacteria</taxon>
        <taxon>Candidatus Giovannoniibacteriota</taxon>
    </lineage>
</organism>
<gene>
    <name evidence="1" type="ORF">A2Z53_00430</name>
</gene>
<name>A0A1F5VPF0_9BACT</name>
<dbReference type="EMBL" id="MFHH01000018">
    <property type="protein sequence ID" value="OGF65227.1"/>
    <property type="molecule type" value="Genomic_DNA"/>
</dbReference>
<protein>
    <submittedName>
        <fullName evidence="1">Uncharacterized protein</fullName>
    </submittedName>
</protein>
<dbReference type="Proteomes" id="UP000177451">
    <property type="component" value="Unassembled WGS sequence"/>
</dbReference>
<accession>A0A1F5VPF0</accession>
<evidence type="ECO:0000313" key="2">
    <source>
        <dbReference type="Proteomes" id="UP000177451"/>
    </source>
</evidence>